<feature type="region of interest" description="Disordered" evidence="9">
    <location>
        <begin position="1"/>
        <end position="21"/>
    </location>
</feature>
<keyword evidence="5 8" id="KW-1133">Transmembrane helix</keyword>
<keyword evidence="3 8" id="KW-0812">Transmembrane</keyword>
<keyword evidence="2 8" id="KW-0813">Transport</keyword>
<dbReference type="InterPro" id="IPR050746">
    <property type="entry name" value="DAACS"/>
</dbReference>
<sequence>MENKLLNKDNNGLSNGNNYNNKKQSYSSDYFRNKNQNGNGDIWNWIKNFIKKNLLVVLIVTGALIGLIIGLSINDAVQKLGQPARYNVIIIIGFPGELLLRMLKMLILPLITFSLITGLAGLNGKVSGKIGARAIAYYMTTTCIAAIIGLILVSAIRPGSAMVPPKDSEPQKDVRPLDSFMDIVRNMFPSNIVKACVQQDKTKIKFINGTLLSEDKVSFDVTRFSEAAITDMVNKKEIFESPGSSPS</sequence>
<protein>
    <recommendedName>
        <fullName evidence="8">Amino acid transporter</fullName>
    </recommendedName>
</protein>
<feature type="transmembrane region" description="Helical" evidence="8">
    <location>
        <begin position="102"/>
        <end position="122"/>
    </location>
</feature>
<keyword evidence="6 8" id="KW-0472">Membrane</keyword>
<reference evidence="10" key="1">
    <citation type="submission" date="2007-07" db="EMBL/GenBank/DDBJ databases">
        <title>Pivotal role of a gene transferred from bacteria in the evolutionary success of the animal phylum Cnidaria.</title>
        <authorList>
            <person name="Denker E."/>
            <person name="Rabet N."/>
            <person name="Le Guyader H."/>
            <person name="Manuel M."/>
        </authorList>
    </citation>
    <scope>NUCLEOTIDE SEQUENCE</scope>
</reference>
<evidence type="ECO:0000256" key="8">
    <source>
        <dbReference type="RuleBase" id="RU361216"/>
    </source>
</evidence>
<dbReference type="PRINTS" id="PR00173">
    <property type="entry name" value="EDTRNSPORT"/>
</dbReference>
<dbReference type="GO" id="GO:0005886">
    <property type="term" value="C:plasma membrane"/>
    <property type="evidence" value="ECO:0007669"/>
    <property type="project" value="TreeGrafter"/>
</dbReference>
<dbReference type="InterPro" id="IPR001991">
    <property type="entry name" value="Na-dicarboxylate_symporter"/>
</dbReference>
<keyword evidence="7" id="KW-0325">Glycoprotein</keyword>
<organism evidence="10">
    <name type="scientific">Clytia hemisphaerica</name>
    <dbReference type="NCBI Taxonomy" id="252671"/>
    <lineage>
        <taxon>Eukaryota</taxon>
        <taxon>Metazoa</taxon>
        <taxon>Cnidaria</taxon>
        <taxon>Hydrozoa</taxon>
        <taxon>Hydroidolina</taxon>
        <taxon>Leptothecata</taxon>
        <taxon>Obeliida</taxon>
        <taxon>Clytiidae</taxon>
        <taxon>Clytia</taxon>
    </lineage>
</organism>
<comment type="subcellular location">
    <subcellularLocation>
        <location evidence="1 8">Membrane</location>
        <topology evidence="1 8">Multi-pass membrane protein</topology>
    </subcellularLocation>
</comment>
<comment type="caution">
    <text evidence="8">Lacks conserved residue(s) required for the propagation of feature annotation.</text>
</comment>
<evidence type="ECO:0000256" key="1">
    <source>
        <dbReference type="ARBA" id="ARBA00004141"/>
    </source>
</evidence>
<dbReference type="PROSITE" id="PS00713">
    <property type="entry name" value="NA_DICARBOXYL_SYMP_1"/>
    <property type="match status" value="1"/>
</dbReference>
<proteinExistence type="evidence at transcript level"/>
<comment type="similarity">
    <text evidence="8">Belongs to the dicarboxylate/amino acid:cation symporter (DAACS) (TC 2.A.23) family.</text>
</comment>
<dbReference type="GO" id="GO:0015501">
    <property type="term" value="F:glutamate:sodium symporter activity"/>
    <property type="evidence" value="ECO:0007669"/>
    <property type="project" value="TreeGrafter"/>
</dbReference>
<feature type="transmembrane region" description="Helical" evidence="8">
    <location>
        <begin position="54"/>
        <end position="73"/>
    </location>
</feature>
<evidence type="ECO:0000256" key="2">
    <source>
        <dbReference type="ARBA" id="ARBA00022448"/>
    </source>
</evidence>
<accession>E1U2A2</accession>
<evidence type="ECO:0000313" key="10">
    <source>
        <dbReference type="EMBL" id="ABW02884.1"/>
    </source>
</evidence>
<dbReference type="GO" id="GO:0015175">
    <property type="term" value="F:neutral L-amino acid transmembrane transporter activity"/>
    <property type="evidence" value="ECO:0007669"/>
    <property type="project" value="TreeGrafter"/>
</dbReference>
<dbReference type="Gene3D" id="1.10.3860.10">
    <property type="entry name" value="Sodium:dicarboxylate symporter"/>
    <property type="match status" value="1"/>
</dbReference>
<dbReference type="InterPro" id="IPR036458">
    <property type="entry name" value="Na:dicarbo_symporter_sf"/>
</dbReference>
<dbReference type="Pfam" id="PF00375">
    <property type="entry name" value="SDF"/>
    <property type="match status" value="1"/>
</dbReference>
<dbReference type="PANTHER" id="PTHR11958">
    <property type="entry name" value="SODIUM/DICARBOXYLATE SYMPORTER-RELATED"/>
    <property type="match status" value="1"/>
</dbReference>
<dbReference type="PANTHER" id="PTHR11958:SF63">
    <property type="entry name" value="AMINO ACID TRANSPORTER"/>
    <property type="match status" value="1"/>
</dbReference>
<evidence type="ECO:0000256" key="7">
    <source>
        <dbReference type="ARBA" id="ARBA00023180"/>
    </source>
</evidence>
<evidence type="ECO:0000256" key="6">
    <source>
        <dbReference type="ARBA" id="ARBA00023136"/>
    </source>
</evidence>
<dbReference type="GO" id="GO:0005313">
    <property type="term" value="F:L-glutamate transmembrane transporter activity"/>
    <property type="evidence" value="ECO:0007669"/>
    <property type="project" value="TreeGrafter"/>
</dbReference>
<feature type="non-terminal residue" evidence="10">
    <location>
        <position position="247"/>
    </location>
</feature>
<name>E1U2A2_9CNID</name>
<feature type="transmembrane region" description="Helical" evidence="8">
    <location>
        <begin position="134"/>
        <end position="156"/>
    </location>
</feature>
<evidence type="ECO:0000256" key="5">
    <source>
        <dbReference type="ARBA" id="ARBA00022989"/>
    </source>
</evidence>
<evidence type="ECO:0000256" key="4">
    <source>
        <dbReference type="ARBA" id="ARBA00022847"/>
    </source>
</evidence>
<feature type="compositionally biased region" description="Low complexity" evidence="9">
    <location>
        <begin position="8"/>
        <end position="21"/>
    </location>
</feature>
<evidence type="ECO:0000256" key="3">
    <source>
        <dbReference type="ARBA" id="ARBA00022692"/>
    </source>
</evidence>
<keyword evidence="4 8" id="KW-0769">Symport</keyword>
<dbReference type="SUPFAM" id="SSF118215">
    <property type="entry name" value="Proton glutamate symport protein"/>
    <property type="match status" value="1"/>
</dbReference>
<dbReference type="InterPro" id="IPR018107">
    <property type="entry name" value="Na-dicarboxylate_symporter_CS"/>
</dbReference>
<dbReference type="AlphaFoldDB" id="E1U2A2"/>
<dbReference type="EMBL" id="EU024531">
    <property type="protein sequence ID" value="ABW02884.1"/>
    <property type="molecule type" value="mRNA"/>
</dbReference>
<evidence type="ECO:0000256" key="9">
    <source>
        <dbReference type="SAM" id="MobiDB-lite"/>
    </source>
</evidence>